<proteinExistence type="predicted"/>
<evidence type="ECO:0008006" key="7">
    <source>
        <dbReference type="Google" id="ProtNLM"/>
    </source>
</evidence>
<dbReference type="PANTHER" id="PTHR38008">
    <property type="entry name" value="HEMOLYSIN-RELATED"/>
    <property type="match status" value="1"/>
</dbReference>
<gene>
    <name evidence="3" type="ORF">Abin_053_052</name>
    <name evidence="4" type="ORF">AIN02nite_18040</name>
</gene>
<name>A0A6N3T8B2_9PROT</name>
<accession>A0A6N3T8B2</accession>
<sequence>MSNFPLIAQRRAPLSFFGRPVTLMGVCLFGLVACQSAPATATPTPPATPVETTAPAQAVEPTVKPAQSPVIGIANPASVHCEKAGGTLELKNGKNGTYGICHLPDGSMCEEWSFFRTGKCTADSLKKK</sequence>
<dbReference type="AlphaFoldDB" id="A0A6N3T8B2"/>
<reference evidence="4 6" key="2">
    <citation type="submission" date="2019-07" db="EMBL/GenBank/DDBJ databases">
        <title>Whole genome shotgun sequence of Acetobacter indonesiensis NBRC 16471.</title>
        <authorList>
            <person name="Hosoyama A."/>
            <person name="Uohara A."/>
            <person name="Ohji S."/>
            <person name="Ichikawa N."/>
        </authorList>
    </citation>
    <scope>NUCLEOTIDE SEQUENCE [LARGE SCALE GENOMIC DNA]</scope>
    <source>
        <strain evidence="4 6">NBRC 16471</strain>
    </source>
</reference>
<evidence type="ECO:0000313" key="6">
    <source>
        <dbReference type="Proteomes" id="UP000321104"/>
    </source>
</evidence>
<evidence type="ECO:0000313" key="3">
    <source>
        <dbReference type="EMBL" id="GAN64083.1"/>
    </source>
</evidence>
<dbReference type="Proteomes" id="UP000032673">
    <property type="component" value="Unassembled WGS sequence"/>
</dbReference>
<keyword evidence="5" id="KW-1185">Reference proteome</keyword>
<dbReference type="Proteomes" id="UP000321104">
    <property type="component" value="Unassembled WGS sequence"/>
</dbReference>
<protein>
    <recommendedName>
        <fullName evidence="7">Hemolysin</fullName>
    </recommendedName>
</protein>
<evidence type="ECO:0000313" key="5">
    <source>
        <dbReference type="Proteomes" id="UP000032673"/>
    </source>
</evidence>
<dbReference type="RefSeq" id="WP_255319330.1">
    <property type="nucleotide sequence ID" value="NZ_BAMW01000050.1"/>
</dbReference>
<evidence type="ECO:0000256" key="2">
    <source>
        <dbReference type="SAM" id="SignalP"/>
    </source>
</evidence>
<comment type="caution">
    <text evidence="4">The sequence shown here is derived from an EMBL/GenBank/DDBJ whole genome shotgun (WGS) entry which is preliminary data.</text>
</comment>
<evidence type="ECO:0000256" key="1">
    <source>
        <dbReference type="SAM" id="MobiDB-lite"/>
    </source>
</evidence>
<feature type="chain" id="PRO_5027098155" description="Hemolysin" evidence="2">
    <location>
        <begin position="42"/>
        <end position="128"/>
    </location>
</feature>
<feature type="region of interest" description="Disordered" evidence="1">
    <location>
        <begin position="40"/>
        <end position="62"/>
    </location>
</feature>
<dbReference type="Pfam" id="PF03891">
    <property type="entry name" value="DUF333"/>
    <property type="match status" value="1"/>
</dbReference>
<evidence type="ECO:0000313" key="4">
    <source>
        <dbReference type="EMBL" id="GEN03779.1"/>
    </source>
</evidence>
<dbReference type="EMBL" id="BJXQ01000009">
    <property type="protein sequence ID" value="GEN03779.1"/>
    <property type="molecule type" value="Genomic_DNA"/>
</dbReference>
<dbReference type="PANTHER" id="PTHR38008:SF2">
    <property type="entry name" value="HEMOLYSIN"/>
    <property type="match status" value="1"/>
</dbReference>
<keyword evidence="2" id="KW-0732">Signal</keyword>
<dbReference type="InterPro" id="IPR005590">
    <property type="entry name" value="DUF333"/>
</dbReference>
<reference evidence="3 5" key="1">
    <citation type="submission" date="2012-11" db="EMBL/GenBank/DDBJ databases">
        <title>Whole genome sequence of Acetobacter indonesiensis 5H-1.</title>
        <authorList>
            <person name="Azuma Y."/>
            <person name="Higashiura N."/>
            <person name="Hirakawa H."/>
            <person name="Matsushita K."/>
        </authorList>
    </citation>
    <scope>NUCLEOTIDE SEQUENCE [LARGE SCALE GENOMIC DNA]</scope>
    <source>
        <strain evidence="3 5">5H-1</strain>
    </source>
</reference>
<organism evidence="4 6">
    <name type="scientific">Acetobacter indonesiensis</name>
    <dbReference type="NCBI Taxonomy" id="104101"/>
    <lineage>
        <taxon>Bacteria</taxon>
        <taxon>Pseudomonadati</taxon>
        <taxon>Pseudomonadota</taxon>
        <taxon>Alphaproteobacteria</taxon>
        <taxon>Acetobacterales</taxon>
        <taxon>Acetobacteraceae</taxon>
        <taxon>Acetobacter</taxon>
    </lineage>
</organism>
<feature type="signal peptide" evidence="2">
    <location>
        <begin position="1"/>
        <end position="41"/>
    </location>
</feature>
<dbReference type="EMBL" id="BAMW01000050">
    <property type="protein sequence ID" value="GAN64083.1"/>
    <property type="molecule type" value="Genomic_DNA"/>
</dbReference>